<reference evidence="3 4" key="1">
    <citation type="submission" date="2018-05" db="EMBL/GenBank/DDBJ databases">
        <title>Pararhodobacter marina sp. nov., isolated from deep-sea water of the Indian Ocean.</title>
        <authorList>
            <person name="Lai Q.Sr."/>
            <person name="Liu X."/>
            <person name="Shao Z."/>
        </authorList>
    </citation>
    <scope>NUCLEOTIDE SEQUENCE [LARGE SCALE GENOMIC DNA]</scope>
    <source>
        <strain evidence="3 4">CIC4N-9</strain>
    </source>
</reference>
<dbReference type="GO" id="GO:0006635">
    <property type="term" value="P:fatty acid beta-oxidation"/>
    <property type="evidence" value="ECO:0007669"/>
    <property type="project" value="TreeGrafter"/>
</dbReference>
<dbReference type="EC" id="4.2.1.17" evidence="3"/>
<dbReference type="InterPro" id="IPR014748">
    <property type="entry name" value="Enoyl-CoA_hydra_C"/>
</dbReference>
<dbReference type="Gene3D" id="3.90.226.10">
    <property type="entry name" value="2-enoyl-CoA Hydratase, Chain A, domain 1"/>
    <property type="match status" value="1"/>
</dbReference>
<dbReference type="EMBL" id="QEYD01000001">
    <property type="protein sequence ID" value="PWE31470.1"/>
    <property type="molecule type" value="Genomic_DNA"/>
</dbReference>
<dbReference type="Gene3D" id="1.10.12.10">
    <property type="entry name" value="Lyase 2-enoyl-coa Hydratase, Chain A, domain 2"/>
    <property type="match status" value="1"/>
</dbReference>
<protein>
    <submittedName>
        <fullName evidence="3">Enoyl-CoA hydratase</fullName>
        <ecNumber evidence="3">4.2.1.17</ecNumber>
    </submittedName>
</protein>
<dbReference type="OrthoDB" id="9781757at2"/>
<dbReference type="GeneID" id="94363287"/>
<dbReference type="NCBIfam" id="NF006699">
    <property type="entry name" value="PRK09245.1"/>
    <property type="match status" value="1"/>
</dbReference>
<evidence type="ECO:0000256" key="2">
    <source>
        <dbReference type="ARBA" id="ARBA00023239"/>
    </source>
</evidence>
<evidence type="ECO:0000256" key="1">
    <source>
        <dbReference type="ARBA" id="ARBA00005254"/>
    </source>
</evidence>
<proteinExistence type="inferred from homology"/>
<dbReference type="PANTHER" id="PTHR11941:SF54">
    <property type="entry name" value="ENOYL-COA HYDRATASE, MITOCHONDRIAL"/>
    <property type="match status" value="1"/>
</dbReference>
<dbReference type="PANTHER" id="PTHR11941">
    <property type="entry name" value="ENOYL-COA HYDRATASE-RELATED"/>
    <property type="match status" value="1"/>
</dbReference>
<gene>
    <name evidence="3" type="ORF">C4N9_00115</name>
</gene>
<keyword evidence="2 3" id="KW-0456">Lyase</keyword>
<dbReference type="Pfam" id="PF00378">
    <property type="entry name" value="ECH_1"/>
    <property type="match status" value="1"/>
</dbReference>
<accession>A0A2U2CHW0</accession>
<name>A0A2U2CHW0_9RHOB</name>
<keyword evidence="4" id="KW-1185">Reference proteome</keyword>
<organism evidence="3 4">
    <name type="scientific">Pararhodobacter marinus</name>
    <dbReference type="NCBI Taxonomy" id="2184063"/>
    <lineage>
        <taxon>Bacteria</taxon>
        <taxon>Pseudomonadati</taxon>
        <taxon>Pseudomonadota</taxon>
        <taxon>Alphaproteobacteria</taxon>
        <taxon>Rhodobacterales</taxon>
        <taxon>Paracoccaceae</taxon>
        <taxon>Pararhodobacter</taxon>
    </lineage>
</organism>
<dbReference type="Proteomes" id="UP000244940">
    <property type="component" value="Unassembled WGS sequence"/>
</dbReference>
<dbReference type="RefSeq" id="WP_109531271.1">
    <property type="nucleotide sequence ID" value="NZ_CAXPUO010000052.1"/>
</dbReference>
<dbReference type="AlphaFoldDB" id="A0A2U2CHW0"/>
<dbReference type="GO" id="GO:0004300">
    <property type="term" value="F:enoyl-CoA hydratase activity"/>
    <property type="evidence" value="ECO:0007669"/>
    <property type="project" value="UniProtKB-EC"/>
</dbReference>
<sequence length="267" mass="28745">MQPFLDLRREGALLILTMQRPEERNAISTVEYCREFEAACAEAEADKGIAAVILTGAGSAFSAGGNLKKMLDRSGFAPRATPIETRYGYREAIQRIPLALWNLEVPTIAAVNGPAIGAGLDLACMCDIRIAAESARFAESFVRVGIIPGDGGAYFLPRIVGASKAYELCFTGEAIDAAEAKAIGLVSKVVPDAALMDEARALAHRIAVNPPHALRLAKRLLRESEHAQLSSILELSAAFQALMHETEDHREAVTAFLEKRPAVFTGR</sequence>
<evidence type="ECO:0000313" key="4">
    <source>
        <dbReference type="Proteomes" id="UP000244940"/>
    </source>
</evidence>
<dbReference type="SUPFAM" id="SSF52096">
    <property type="entry name" value="ClpP/crotonase"/>
    <property type="match status" value="1"/>
</dbReference>
<evidence type="ECO:0000313" key="3">
    <source>
        <dbReference type="EMBL" id="PWE31470.1"/>
    </source>
</evidence>
<comment type="caution">
    <text evidence="3">The sequence shown here is derived from an EMBL/GenBank/DDBJ whole genome shotgun (WGS) entry which is preliminary data.</text>
</comment>
<dbReference type="InterPro" id="IPR001753">
    <property type="entry name" value="Enoyl-CoA_hydra/iso"/>
</dbReference>
<dbReference type="CDD" id="cd06558">
    <property type="entry name" value="crotonase-like"/>
    <property type="match status" value="1"/>
</dbReference>
<dbReference type="InterPro" id="IPR029045">
    <property type="entry name" value="ClpP/crotonase-like_dom_sf"/>
</dbReference>
<comment type="similarity">
    <text evidence="1">Belongs to the enoyl-CoA hydratase/isomerase family.</text>
</comment>